<evidence type="ECO:0000259" key="14">
    <source>
        <dbReference type="Pfam" id="PF00520"/>
    </source>
</evidence>
<keyword evidence="9 13" id="KW-0472">Membrane</keyword>
<keyword evidence="2" id="KW-0813">Transport</keyword>
<dbReference type="AlphaFoldDB" id="A0A384SQP0"/>
<evidence type="ECO:0000256" key="13">
    <source>
        <dbReference type="SAM" id="Phobius"/>
    </source>
</evidence>
<dbReference type="PROSITE" id="PS50088">
    <property type="entry name" value="ANK_REPEAT"/>
    <property type="match status" value="4"/>
</dbReference>
<dbReference type="InterPro" id="IPR052076">
    <property type="entry name" value="TRP_cation_channel"/>
</dbReference>
<dbReference type="GO" id="GO:0005216">
    <property type="term" value="F:monoatomic ion channel activity"/>
    <property type="evidence" value="ECO:0007669"/>
    <property type="project" value="InterPro"/>
</dbReference>
<accession>A0A384SQP0</accession>
<keyword evidence="5" id="KW-0677">Repeat</keyword>
<evidence type="ECO:0000256" key="11">
    <source>
        <dbReference type="ARBA" id="ARBA00023303"/>
    </source>
</evidence>
<sequence length="831" mass="93917">MSGENNLRMRIRRAGDIKKPVTCLHTVVISGNIELLKSLSLKNDEFEENLSAFDKDGFTPLHRAVIMRRLDIVTTILENGMQHLININDLVGRTLLFLAVEIEWIEGIDYFLNNGAELSLSSQDNSNVLHVAARLGNADLLSELVQFDTGITLVNSINNKNQTPLWNAVKKSSAACVSLLLTAGAQVSLSQPNNKSLLHMAAENSSPETLRLLLDFGKRTMVSEMFEGMTPLQLACRKGLVDCVRVLIEYGGDVKQKTGVVGDYLISRGTCLHLAARYGHLKVVEFLVQFDRSLLSIPNDDNWYPLHVAARSGKVDCVHFMIVHGADLSKQVVDRAGNPNTAVDLIACFIPQPHTFFQRIFDESIETNGHPTNHIHCQIKYKYNVLIPSDREKRQLKALVSLININNDYFLEKTLLHPMIESFLYLKWQRLKIFFIAVVMLYVTFTVSFTALSVTMLERATNNNQSTQQNNPIISFVKEYVSSSPLVSSESVVMFNKLLALGSLLIIGPVEIYQALTLRRCYFLKIESWLKATIMVLTVWTLVLDSDSDMQTRSSISAVIILCSWSELLFLLACLPNWGFSILMFCRVAQNVIKVLVTFSCLIVGFSFAFMVLFQSSEPFVSFWLSFLKVMVMMTEYDYGDLFSAREGQDYLARTIFLVFLILVSIVMMNLMVGIAVSDIALLEDQGRVSRIIKHIDFLDLLEELVYNDVFLKIMPKRAGRSLKSMRAAPSYFTFKIRPLRNSRSILPPSLHQSMINKVDELYKNNYNYNSCPETSMNASCKNDLRTEKPVDSICEQCKSNVADSKLQCILEEIAKLKDELQSMKDQPLAH</sequence>
<dbReference type="Pfam" id="PF12796">
    <property type="entry name" value="Ank_2"/>
    <property type="match status" value="4"/>
</dbReference>
<keyword evidence="6 13" id="KW-1133">Transmembrane helix</keyword>
<dbReference type="GO" id="GO:0034703">
    <property type="term" value="C:cation channel complex"/>
    <property type="evidence" value="ECO:0007669"/>
    <property type="project" value="UniProtKB-ARBA"/>
</dbReference>
<dbReference type="InterPro" id="IPR005821">
    <property type="entry name" value="Ion_trans_dom"/>
</dbReference>
<keyword evidence="3" id="KW-0716">Sensory transduction</keyword>
<feature type="transmembrane region" description="Helical" evidence="13">
    <location>
        <begin position="528"/>
        <end position="544"/>
    </location>
</feature>
<feature type="transmembrane region" description="Helical" evidence="13">
    <location>
        <begin position="592"/>
        <end position="614"/>
    </location>
</feature>
<feature type="repeat" description="ANK" evidence="12">
    <location>
        <begin position="193"/>
        <end position="225"/>
    </location>
</feature>
<evidence type="ECO:0000256" key="1">
    <source>
        <dbReference type="ARBA" id="ARBA00004141"/>
    </source>
</evidence>
<feature type="repeat" description="ANK" evidence="12">
    <location>
        <begin position="301"/>
        <end position="333"/>
    </location>
</feature>
<dbReference type="SMART" id="SM00248">
    <property type="entry name" value="ANK"/>
    <property type="match status" value="9"/>
</dbReference>
<dbReference type="SUPFAM" id="SSF48403">
    <property type="entry name" value="Ankyrin repeat"/>
    <property type="match status" value="1"/>
</dbReference>
<dbReference type="InterPro" id="IPR002110">
    <property type="entry name" value="Ankyrin_rpt"/>
</dbReference>
<feature type="domain" description="Ion transport" evidence="14">
    <location>
        <begin position="445"/>
        <end position="686"/>
    </location>
</feature>
<keyword evidence="10" id="KW-0325">Glycoprotein</keyword>
<feature type="transmembrane region" description="Helical" evidence="13">
    <location>
        <begin position="651"/>
        <end position="677"/>
    </location>
</feature>
<evidence type="ECO:0000256" key="5">
    <source>
        <dbReference type="ARBA" id="ARBA00022737"/>
    </source>
</evidence>
<reference evidence="15" key="1">
    <citation type="submission" date="2016-05" db="EMBL/GenBank/DDBJ databases">
        <authorList>
            <person name="Lavstsen T."/>
            <person name="Jespersen J.S."/>
        </authorList>
    </citation>
    <scope>NUCLEOTIDE SEQUENCE</scope>
</reference>
<dbReference type="PANTHER" id="PTHR47143:SF1">
    <property type="entry name" value="ION_TRANS DOMAIN-CONTAINING PROTEIN"/>
    <property type="match status" value="1"/>
</dbReference>
<evidence type="ECO:0000256" key="6">
    <source>
        <dbReference type="ARBA" id="ARBA00022989"/>
    </source>
</evidence>
<dbReference type="InterPro" id="IPR036770">
    <property type="entry name" value="Ankyrin_rpt-contain_sf"/>
</dbReference>
<dbReference type="PANTHER" id="PTHR47143">
    <property type="entry name" value="TRANSIENT RECEPTOR POTENTIAL CATION CHANNEL PROTEIN PAINLESS"/>
    <property type="match status" value="1"/>
</dbReference>
<dbReference type="Gene3D" id="1.10.287.70">
    <property type="match status" value="1"/>
</dbReference>
<evidence type="ECO:0000256" key="10">
    <source>
        <dbReference type="ARBA" id="ARBA00023180"/>
    </source>
</evidence>
<dbReference type="OrthoDB" id="5402602at2759"/>
<feature type="repeat" description="ANK" evidence="12">
    <location>
        <begin position="56"/>
        <end position="80"/>
    </location>
</feature>
<keyword evidence="11" id="KW-0407">Ion channel</keyword>
<dbReference type="PROSITE" id="PS50297">
    <property type="entry name" value="ANK_REP_REGION"/>
    <property type="match status" value="3"/>
</dbReference>
<dbReference type="Pfam" id="PF00520">
    <property type="entry name" value="Ion_trans"/>
    <property type="match status" value="1"/>
</dbReference>
<organism evidence="15">
    <name type="scientific">Nilaparvata lugens</name>
    <name type="common">Brown planthopper</name>
    <dbReference type="NCBI Taxonomy" id="108931"/>
    <lineage>
        <taxon>Eukaryota</taxon>
        <taxon>Metazoa</taxon>
        <taxon>Ecdysozoa</taxon>
        <taxon>Arthropoda</taxon>
        <taxon>Hexapoda</taxon>
        <taxon>Insecta</taxon>
        <taxon>Pterygota</taxon>
        <taxon>Neoptera</taxon>
        <taxon>Paraneoptera</taxon>
        <taxon>Hemiptera</taxon>
        <taxon>Auchenorrhyncha</taxon>
        <taxon>Fulgoroidea</taxon>
        <taxon>Delphacidae</taxon>
        <taxon>Delphacinae</taxon>
        <taxon>Nilaparvata</taxon>
    </lineage>
</organism>
<proteinExistence type="evidence at transcript level"/>
<keyword evidence="4 13" id="KW-0812">Transmembrane</keyword>
<comment type="subcellular location">
    <subcellularLocation>
        <location evidence="1">Membrane</location>
        <topology evidence="1">Multi-pass membrane protein</topology>
    </subcellularLocation>
</comment>
<protein>
    <submittedName>
        <fullName evidence="15">TRPA5-1</fullName>
    </submittedName>
</protein>
<gene>
    <name evidence="15" type="primary">TRPA5-1</name>
</gene>
<evidence type="ECO:0000256" key="4">
    <source>
        <dbReference type="ARBA" id="ARBA00022692"/>
    </source>
</evidence>
<evidence type="ECO:0000256" key="2">
    <source>
        <dbReference type="ARBA" id="ARBA00022448"/>
    </source>
</evidence>
<evidence type="ECO:0000256" key="7">
    <source>
        <dbReference type="ARBA" id="ARBA00023043"/>
    </source>
</evidence>
<evidence type="ECO:0000256" key="3">
    <source>
        <dbReference type="ARBA" id="ARBA00022606"/>
    </source>
</evidence>
<dbReference type="EMBL" id="KX249695">
    <property type="protein sequence ID" value="AOR81472.1"/>
    <property type="molecule type" value="mRNA"/>
</dbReference>
<feature type="transmembrane region" description="Helical" evidence="13">
    <location>
        <begin position="433"/>
        <end position="457"/>
    </location>
</feature>
<name>A0A384SQP0_NILLU</name>
<keyword evidence="7 12" id="KW-0040">ANK repeat</keyword>
<evidence type="ECO:0000256" key="8">
    <source>
        <dbReference type="ARBA" id="ARBA00023065"/>
    </source>
</evidence>
<evidence type="ECO:0000256" key="9">
    <source>
        <dbReference type="ARBA" id="ARBA00023136"/>
    </source>
</evidence>
<feature type="transmembrane region" description="Helical" evidence="13">
    <location>
        <begin position="556"/>
        <end position="580"/>
    </location>
</feature>
<keyword evidence="8" id="KW-0406">Ion transport</keyword>
<feature type="repeat" description="ANK" evidence="12">
    <location>
        <begin position="227"/>
        <end position="259"/>
    </location>
</feature>
<dbReference type="Gene3D" id="1.25.40.20">
    <property type="entry name" value="Ankyrin repeat-containing domain"/>
    <property type="match status" value="1"/>
</dbReference>
<evidence type="ECO:0000256" key="12">
    <source>
        <dbReference type="PROSITE-ProRule" id="PRU00023"/>
    </source>
</evidence>
<evidence type="ECO:0000313" key="15">
    <source>
        <dbReference type="EMBL" id="AOR81472.1"/>
    </source>
</evidence>